<protein>
    <submittedName>
        <fullName evidence="2">Uncharacterized protein</fullName>
    </submittedName>
</protein>
<evidence type="ECO:0000313" key="3">
    <source>
        <dbReference type="Proteomes" id="UP001215280"/>
    </source>
</evidence>
<accession>A0AAD7MFU4</accession>
<comment type="caution">
    <text evidence="2">The sequence shown here is derived from an EMBL/GenBank/DDBJ whole genome shotgun (WGS) entry which is preliminary data.</text>
</comment>
<feature type="region of interest" description="Disordered" evidence="1">
    <location>
        <begin position="137"/>
        <end position="161"/>
    </location>
</feature>
<gene>
    <name evidence="2" type="ORF">DFH07DRAFT_360989</name>
</gene>
<proteinExistence type="predicted"/>
<evidence type="ECO:0000256" key="1">
    <source>
        <dbReference type="SAM" id="MobiDB-lite"/>
    </source>
</evidence>
<dbReference type="EMBL" id="JARJLG010000342">
    <property type="protein sequence ID" value="KAJ7715792.1"/>
    <property type="molecule type" value="Genomic_DNA"/>
</dbReference>
<dbReference type="Proteomes" id="UP001215280">
    <property type="component" value="Unassembled WGS sequence"/>
</dbReference>
<evidence type="ECO:0000313" key="2">
    <source>
        <dbReference type="EMBL" id="KAJ7715792.1"/>
    </source>
</evidence>
<feature type="compositionally biased region" description="Basic and acidic residues" evidence="1">
    <location>
        <begin position="141"/>
        <end position="160"/>
    </location>
</feature>
<reference evidence="2" key="1">
    <citation type="submission" date="2023-03" db="EMBL/GenBank/DDBJ databases">
        <title>Massive genome expansion in bonnet fungi (Mycena s.s.) driven by repeated elements and novel gene families across ecological guilds.</title>
        <authorList>
            <consortium name="Lawrence Berkeley National Laboratory"/>
            <person name="Harder C.B."/>
            <person name="Miyauchi S."/>
            <person name="Viragh M."/>
            <person name="Kuo A."/>
            <person name="Thoen E."/>
            <person name="Andreopoulos B."/>
            <person name="Lu D."/>
            <person name="Skrede I."/>
            <person name="Drula E."/>
            <person name="Henrissat B."/>
            <person name="Morin E."/>
            <person name="Kohler A."/>
            <person name="Barry K."/>
            <person name="LaButti K."/>
            <person name="Morin E."/>
            <person name="Salamov A."/>
            <person name="Lipzen A."/>
            <person name="Mereny Z."/>
            <person name="Hegedus B."/>
            <person name="Baldrian P."/>
            <person name="Stursova M."/>
            <person name="Weitz H."/>
            <person name="Taylor A."/>
            <person name="Grigoriev I.V."/>
            <person name="Nagy L.G."/>
            <person name="Martin F."/>
            <person name="Kauserud H."/>
        </authorList>
    </citation>
    <scope>NUCLEOTIDE SEQUENCE</scope>
    <source>
        <strain evidence="2">CBHHK188m</strain>
    </source>
</reference>
<keyword evidence="3" id="KW-1185">Reference proteome</keyword>
<sequence length="247" mass="27372">MSVPARLAGGGRVQKTIPAQWVYTSAPSLRAHDPVPPQHTPHAHPRLSTTGFAPSTLCASSHCPAPPCPRSHVSLRRIRYLAACRSRVPDGDEMALERAGRGCGYWRRSIGGFGLWQIVRLRSRRWEGGRDRCGGRCGGGGERRSREASRRTYHAGREGGEANGLGEIDDRELIWSRVPGEDSPGRRTRLMTGNLTRTPARVLSTSSDLARGSRRVRQRRRRLVRPKFLCCSQRTTLIVPSPLKADI</sequence>
<organism evidence="2 3">
    <name type="scientific">Mycena maculata</name>
    <dbReference type="NCBI Taxonomy" id="230809"/>
    <lineage>
        <taxon>Eukaryota</taxon>
        <taxon>Fungi</taxon>
        <taxon>Dikarya</taxon>
        <taxon>Basidiomycota</taxon>
        <taxon>Agaricomycotina</taxon>
        <taxon>Agaricomycetes</taxon>
        <taxon>Agaricomycetidae</taxon>
        <taxon>Agaricales</taxon>
        <taxon>Marasmiineae</taxon>
        <taxon>Mycenaceae</taxon>
        <taxon>Mycena</taxon>
    </lineage>
</organism>
<name>A0AAD7MFU4_9AGAR</name>
<dbReference type="AlphaFoldDB" id="A0AAD7MFU4"/>